<proteinExistence type="inferred from homology"/>
<dbReference type="GO" id="GO:0007165">
    <property type="term" value="P:signal transduction"/>
    <property type="evidence" value="ECO:0007669"/>
    <property type="project" value="UniProtKB-KW"/>
</dbReference>
<dbReference type="SMART" id="SM00304">
    <property type="entry name" value="HAMP"/>
    <property type="match status" value="1"/>
</dbReference>
<dbReference type="PROSITE" id="PS50111">
    <property type="entry name" value="CHEMOTAXIS_TRANSDUC_2"/>
    <property type="match status" value="1"/>
</dbReference>
<reference evidence="8 9" key="1">
    <citation type="submission" date="2019-11" db="EMBL/GenBank/DDBJ databases">
        <authorList>
            <person name="Holert J."/>
        </authorList>
    </citation>
    <scope>NUCLEOTIDE SEQUENCE [LARGE SCALE GENOMIC DNA]</scope>
    <source>
        <strain evidence="8">SB11_3</strain>
    </source>
</reference>
<dbReference type="PROSITE" id="PS50885">
    <property type="entry name" value="HAMP"/>
    <property type="match status" value="1"/>
</dbReference>
<dbReference type="SMART" id="SM00283">
    <property type="entry name" value="MA"/>
    <property type="match status" value="1"/>
</dbReference>
<dbReference type="InterPro" id="IPR004090">
    <property type="entry name" value="Chemotax_Me-accpt_rcpt"/>
</dbReference>
<dbReference type="OrthoDB" id="9795078at2"/>
<dbReference type="AlphaFoldDB" id="A0A5S9QG88"/>
<sequence>MRRFSAGRIYRDLDIRHKLAALAGLIMISFSLTAAIYQYNSILRQEAVKRQQLDESLQKAITQLSSSIQDAHRYQLAFLAHAQLGDQQAFYVEIDLILRRLNSLSDLLGGEEAAQALANLSWHYKMLFDQFRQLQSTLEATKIRRQHAAAAFYSELPASDVALQSLFLRLQLADYQASPHNTDETQRLSRQLHQLPTGDLLVPAFQEYLQQRGRLHQQQLERQQLITQLDVAYGRLAPLVGNLSSLKTRIYYQGLDVQQAHQERSDQIYYGLTALLSLLAVAMTLAISRSVVRPILQIERAVERLRDGGADLTRRLPVTGKHEIGRTAEALNGFLDQLQRIVLDVQQTGASLVAAAQEINVTMQSLASAGAQQSTSLQQTSASLEEMSAITRQNAEGATAAQILSERTLGRIEHGSETVGHAVEALRSIVSKIAVVDDIAYQTNLLALNASIEAARAGDAGRGFSVVASEVRKLAEHSQHAAKDIDQLGQQSQSVASAASQELSDIVPLMQQSARDICEIALASNEQSDGIHQISEALTQIDMAMQVNVEASDELAQTARQIQQNIDDLYQVMEFFVTDNASEVAVFPL</sequence>
<dbReference type="PANTHER" id="PTHR43531">
    <property type="entry name" value="PROTEIN ICFG"/>
    <property type="match status" value="1"/>
</dbReference>
<dbReference type="SUPFAM" id="SSF58104">
    <property type="entry name" value="Methyl-accepting chemotaxis protein (MCP) signaling domain"/>
    <property type="match status" value="1"/>
</dbReference>
<organism evidence="8 9">
    <name type="scientific">BD1-7 clade bacterium</name>
    <dbReference type="NCBI Taxonomy" id="2029982"/>
    <lineage>
        <taxon>Bacteria</taxon>
        <taxon>Pseudomonadati</taxon>
        <taxon>Pseudomonadota</taxon>
        <taxon>Gammaproteobacteria</taxon>
        <taxon>Cellvibrionales</taxon>
        <taxon>Spongiibacteraceae</taxon>
        <taxon>BD1-7 clade</taxon>
    </lineage>
</organism>
<feature type="transmembrane region" description="Helical" evidence="5">
    <location>
        <begin position="20"/>
        <end position="39"/>
    </location>
</feature>
<dbReference type="Proteomes" id="UP000441399">
    <property type="component" value="Unassembled WGS sequence"/>
</dbReference>
<dbReference type="GO" id="GO:0005886">
    <property type="term" value="C:plasma membrane"/>
    <property type="evidence" value="ECO:0007669"/>
    <property type="project" value="TreeGrafter"/>
</dbReference>
<feature type="transmembrane region" description="Helical" evidence="5">
    <location>
        <begin position="268"/>
        <end position="287"/>
    </location>
</feature>
<dbReference type="CDD" id="cd06225">
    <property type="entry name" value="HAMP"/>
    <property type="match status" value="1"/>
</dbReference>
<keyword evidence="5" id="KW-0812">Transmembrane</keyword>
<keyword evidence="5" id="KW-0472">Membrane</keyword>
<evidence type="ECO:0000313" key="8">
    <source>
        <dbReference type="EMBL" id="CAA0117044.1"/>
    </source>
</evidence>
<dbReference type="PANTHER" id="PTHR43531:SF11">
    <property type="entry name" value="METHYL-ACCEPTING CHEMOTAXIS PROTEIN 3"/>
    <property type="match status" value="1"/>
</dbReference>
<comment type="similarity">
    <text evidence="3">Belongs to the methyl-accepting chemotaxis (MCP) protein family.</text>
</comment>
<feature type="domain" description="HAMP" evidence="7">
    <location>
        <begin position="289"/>
        <end position="343"/>
    </location>
</feature>
<dbReference type="Pfam" id="PF00672">
    <property type="entry name" value="HAMP"/>
    <property type="match status" value="1"/>
</dbReference>
<evidence type="ECO:0000256" key="1">
    <source>
        <dbReference type="ARBA" id="ARBA00022500"/>
    </source>
</evidence>
<keyword evidence="1" id="KW-0145">Chemotaxis</keyword>
<dbReference type="InterPro" id="IPR003660">
    <property type="entry name" value="HAMP_dom"/>
</dbReference>
<name>A0A5S9QG88_9GAMM</name>
<evidence type="ECO:0000256" key="3">
    <source>
        <dbReference type="ARBA" id="ARBA00029447"/>
    </source>
</evidence>
<evidence type="ECO:0000259" key="6">
    <source>
        <dbReference type="PROSITE" id="PS50111"/>
    </source>
</evidence>
<feature type="domain" description="Methyl-accepting transducer" evidence="6">
    <location>
        <begin position="348"/>
        <end position="563"/>
    </location>
</feature>
<dbReference type="PRINTS" id="PR00260">
    <property type="entry name" value="CHEMTRNSDUCR"/>
</dbReference>
<evidence type="ECO:0000256" key="2">
    <source>
        <dbReference type="ARBA" id="ARBA00023224"/>
    </source>
</evidence>
<dbReference type="EMBL" id="CACSIO010000023">
    <property type="protein sequence ID" value="CAA0117044.1"/>
    <property type="molecule type" value="Genomic_DNA"/>
</dbReference>
<dbReference type="GO" id="GO:0006935">
    <property type="term" value="P:chemotaxis"/>
    <property type="evidence" value="ECO:0007669"/>
    <property type="project" value="UniProtKB-KW"/>
</dbReference>
<keyword evidence="5" id="KW-1133">Transmembrane helix</keyword>
<evidence type="ECO:0000256" key="5">
    <source>
        <dbReference type="SAM" id="Phobius"/>
    </source>
</evidence>
<dbReference type="InterPro" id="IPR004089">
    <property type="entry name" value="MCPsignal_dom"/>
</dbReference>
<dbReference type="Pfam" id="PF00015">
    <property type="entry name" value="MCPsignal"/>
    <property type="match status" value="1"/>
</dbReference>
<dbReference type="GO" id="GO:0004888">
    <property type="term" value="F:transmembrane signaling receptor activity"/>
    <property type="evidence" value="ECO:0007669"/>
    <property type="project" value="InterPro"/>
</dbReference>
<evidence type="ECO:0000313" key="9">
    <source>
        <dbReference type="Proteomes" id="UP000441399"/>
    </source>
</evidence>
<protein>
    <submittedName>
        <fullName evidence="8">Methyl-accepting chemotaxis protein I</fullName>
    </submittedName>
</protein>
<dbReference type="InterPro" id="IPR051310">
    <property type="entry name" value="MCP_chemotaxis"/>
</dbReference>
<evidence type="ECO:0000259" key="7">
    <source>
        <dbReference type="PROSITE" id="PS50885"/>
    </source>
</evidence>
<accession>A0A5S9QG88</accession>
<keyword evidence="2 4" id="KW-0807">Transducer</keyword>
<dbReference type="Gene3D" id="1.10.287.950">
    <property type="entry name" value="Methyl-accepting chemotaxis protein"/>
    <property type="match status" value="1"/>
</dbReference>
<keyword evidence="9" id="KW-1185">Reference proteome</keyword>
<gene>
    <name evidence="8" type="primary">tsr</name>
    <name evidence="8" type="ORF">OPDIPICF_02010</name>
</gene>
<evidence type="ECO:0000256" key="4">
    <source>
        <dbReference type="PROSITE-ProRule" id="PRU00284"/>
    </source>
</evidence>